<evidence type="ECO:0000256" key="1">
    <source>
        <dbReference type="ARBA" id="ARBA00004123"/>
    </source>
</evidence>
<dbReference type="STRING" id="578462.A0A0L0S7Z1"/>
<dbReference type="InterPro" id="IPR052087">
    <property type="entry name" value="RRP12"/>
</dbReference>
<dbReference type="OMA" id="AFCRYPV"/>
<dbReference type="GO" id="GO:0005634">
    <property type="term" value="C:nucleus"/>
    <property type="evidence" value="ECO:0007669"/>
    <property type="project" value="UniProtKB-SubCell"/>
</dbReference>
<organism evidence="6 7">
    <name type="scientific">Allomyces macrogynus (strain ATCC 38327)</name>
    <name type="common">Allomyces javanicus var. macrogynus</name>
    <dbReference type="NCBI Taxonomy" id="578462"/>
    <lineage>
        <taxon>Eukaryota</taxon>
        <taxon>Fungi</taxon>
        <taxon>Fungi incertae sedis</taxon>
        <taxon>Blastocladiomycota</taxon>
        <taxon>Blastocladiomycetes</taxon>
        <taxon>Blastocladiales</taxon>
        <taxon>Blastocladiaceae</taxon>
        <taxon>Allomyces</taxon>
    </lineage>
</organism>
<dbReference type="Pfam" id="PF08161">
    <property type="entry name" value="RRP12_HEAT"/>
    <property type="match status" value="1"/>
</dbReference>
<name>A0A0L0S7Z1_ALLM3</name>
<reference evidence="7" key="2">
    <citation type="submission" date="2009-11" db="EMBL/GenBank/DDBJ databases">
        <title>The Genome Sequence of Allomyces macrogynus strain ATCC 38327.</title>
        <authorList>
            <consortium name="The Broad Institute Genome Sequencing Platform"/>
            <person name="Russ C."/>
            <person name="Cuomo C."/>
            <person name="Shea T."/>
            <person name="Young S.K."/>
            <person name="Zeng Q."/>
            <person name="Koehrsen M."/>
            <person name="Haas B."/>
            <person name="Borodovsky M."/>
            <person name="Guigo R."/>
            <person name="Alvarado L."/>
            <person name="Berlin A."/>
            <person name="Borenstein D."/>
            <person name="Chen Z."/>
            <person name="Engels R."/>
            <person name="Freedman E."/>
            <person name="Gellesch M."/>
            <person name="Goldberg J."/>
            <person name="Griggs A."/>
            <person name="Gujja S."/>
            <person name="Heiman D."/>
            <person name="Hepburn T."/>
            <person name="Howarth C."/>
            <person name="Jen D."/>
            <person name="Larson L."/>
            <person name="Lewis B."/>
            <person name="Mehta T."/>
            <person name="Park D."/>
            <person name="Pearson M."/>
            <person name="Roberts A."/>
            <person name="Saif S."/>
            <person name="Shenoy N."/>
            <person name="Sisk P."/>
            <person name="Stolte C."/>
            <person name="Sykes S."/>
            <person name="Walk T."/>
            <person name="White J."/>
            <person name="Yandava C."/>
            <person name="Burger G."/>
            <person name="Gray M.W."/>
            <person name="Holland P.W.H."/>
            <person name="King N."/>
            <person name="Lang F.B.F."/>
            <person name="Roger A.J."/>
            <person name="Ruiz-Trillo I."/>
            <person name="Lander E."/>
            <person name="Nusbaum C."/>
        </authorList>
    </citation>
    <scope>NUCLEOTIDE SEQUENCE [LARGE SCALE GENOMIC DNA]</scope>
    <source>
        <strain evidence="7">ATCC 38327</strain>
    </source>
</reference>
<feature type="compositionally biased region" description="Basic and acidic residues" evidence="3">
    <location>
        <begin position="1077"/>
        <end position="1092"/>
    </location>
</feature>
<dbReference type="EMBL" id="GG745333">
    <property type="protein sequence ID" value="KNE58546.1"/>
    <property type="molecule type" value="Genomic_DNA"/>
</dbReference>
<evidence type="ECO:0000256" key="2">
    <source>
        <dbReference type="ARBA" id="ARBA00023242"/>
    </source>
</evidence>
<sequence>MANPLQRKILDLQQSIDTILVSNGVTDGNPIAFLGALLSFLDQHKDLEDAEEERAAGVYLLADLCEKIQRPILRAKRDVLFTLLLTVLSLDTEIATTVRHTIKCLEKILIAMDAAAWSEPLTKAALDALAALSMDDRSAIRRAAHFAVRGVLAHPPPPQQLHPVAKHVGSSLRKLIADLASHGDFASVGALLTLLRGIMLYLPDAAVESLVDTLFPLPRAGSVDLTRAVLLVFGAALARPTMAGAGVCDWDATKIAALLDALVQLKPHWDDAVLADAWLNAFTVGLKALAALAVHLFPFLQASAAGPRNVTANVVAELIADCIPDVMVQQALATVEAHGGVPAAQREVRADLEQIVATTELGLSVRYKSAWPQVLRIMAALVRRLRGDAASLMRGTLELLGDFRDEPEFPHKAELDDVLCTAIEYMGPQKFLSVLPLNIELAGKPNVKVRTYLLPLMVESVQRTELAYFSQYFIPLATHLAKRRDEYRANEKEMEAKVHEALFRQVWSLLPGFCTFPADLKDAFRSIGPTMGNALRDAPDLRPLICTSLHHLITKNQKIAALSATPDEVPTELRAIGYTPDVAATNVRGVAVSAKYFLPLLFNVYKEMPAHTRGYVGDLISAFVQIADVDVLSTLYSQVMASLQQANLATSLQEALLDLALLLLPRLPPRAVEPLFDLVLQGMASAHQKKCYKMLAKMSTMDNGKAVLRAKLDVLEARVIAEDSLKTDAGAKKERLRFLCAVVDNLLTPSSELMARLLPEVIESTKEVNNKCRSLANELVIKLGEKMLEKENDDGDSDDAVMAGAGDHGIERYIKLIAAGLVATSPMFVSATILVLVRVVYEFKDLVADSLLQGMLASVLLLINLNNREVDRAIFKLIKVVTIAFPKEVVEPHLPAIINGALKMGEQHGSEFKVAVRHLFQRLCRQFELAQIDAMTPDSHKKLIVNIRKRTERAKRRKDAAAEGAASAAHAGDDDDDAMDLDDSAKPAARRAGGTYQNAFDEIVYGDSSDSEDESGPATGHKKTSAAAGADRALYIAEGANAPMDFLDRRVVSNVLASAPKAAAKKAHARRLQLARDAQEDSTRVGHDDGRVSRQGRKIKFKHARRRAARKVIEWSDDEGEGTHDAGAGEDAPAGAAGKKVQRQPKQLRGLGLEYRSKKAGGDVKRAGKPDPYAYIPLNAKIVGNRHKSVKVTSTPTVRRVIGKKIKKHKK</sequence>
<feature type="domain" description="RRP12 HEAT" evidence="4">
    <location>
        <begin position="309"/>
        <end position="607"/>
    </location>
</feature>
<feature type="domain" description="RRP12 N-terminal HEAT" evidence="5">
    <location>
        <begin position="17"/>
        <end position="176"/>
    </location>
</feature>
<feature type="compositionally biased region" description="Low complexity" evidence="3">
    <location>
        <begin position="1129"/>
        <end position="1138"/>
    </location>
</feature>
<dbReference type="SUPFAM" id="SSF48371">
    <property type="entry name" value="ARM repeat"/>
    <property type="match status" value="1"/>
</dbReference>
<dbReference type="PANTHER" id="PTHR48287:SF1">
    <property type="entry name" value="ARM REPEAT SUPERFAMILY PROTEIN"/>
    <property type="match status" value="1"/>
</dbReference>
<feature type="region of interest" description="Disordered" evidence="3">
    <location>
        <begin position="1006"/>
        <end position="1027"/>
    </location>
</feature>
<feature type="region of interest" description="Disordered" evidence="3">
    <location>
        <begin position="1067"/>
        <end position="1103"/>
    </location>
</feature>
<dbReference type="InterPro" id="IPR012978">
    <property type="entry name" value="HEAT_RRP12"/>
</dbReference>
<feature type="compositionally biased region" description="Basic and acidic residues" evidence="3">
    <location>
        <begin position="1155"/>
        <end position="1169"/>
    </location>
</feature>
<proteinExistence type="predicted"/>
<dbReference type="AlphaFoldDB" id="A0A0L0S7Z1"/>
<evidence type="ECO:0000313" key="7">
    <source>
        <dbReference type="Proteomes" id="UP000054350"/>
    </source>
</evidence>
<accession>A0A0L0S7Z1</accession>
<feature type="region of interest" description="Disordered" evidence="3">
    <location>
        <begin position="955"/>
        <end position="983"/>
    </location>
</feature>
<feature type="compositionally biased region" description="Basic residues" evidence="3">
    <location>
        <begin position="1094"/>
        <end position="1103"/>
    </location>
</feature>
<dbReference type="PANTHER" id="PTHR48287">
    <property type="entry name" value="ARM REPEAT SUPERFAMILY PROTEIN"/>
    <property type="match status" value="1"/>
</dbReference>
<dbReference type="InterPro" id="IPR016024">
    <property type="entry name" value="ARM-type_fold"/>
</dbReference>
<evidence type="ECO:0000259" key="5">
    <source>
        <dbReference type="Pfam" id="PF25772"/>
    </source>
</evidence>
<protein>
    <submittedName>
        <fullName evidence="6">Uncharacterized protein</fullName>
    </submittedName>
</protein>
<gene>
    <name evidence="6" type="ORF">AMAG_04112</name>
</gene>
<reference evidence="6 7" key="1">
    <citation type="submission" date="2009-11" db="EMBL/GenBank/DDBJ databases">
        <title>Annotation of Allomyces macrogynus ATCC 38327.</title>
        <authorList>
            <consortium name="The Broad Institute Genome Sequencing Platform"/>
            <person name="Russ C."/>
            <person name="Cuomo C."/>
            <person name="Burger G."/>
            <person name="Gray M.W."/>
            <person name="Holland P.W.H."/>
            <person name="King N."/>
            <person name="Lang F.B.F."/>
            <person name="Roger A.J."/>
            <person name="Ruiz-Trillo I."/>
            <person name="Young S.K."/>
            <person name="Zeng Q."/>
            <person name="Gargeya S."/>
            <person name="Fitzgerald M."/>
            <person name="Haas B."/>
            <person name="Abouelleil A."/>
            <person name="Alvarado L."/>
            <person name="Arachchi H.M."/>
            <person name="Berlin A."/>
            <person name="Chapman S.B."/>
            <person name="Gearin G."/>
            <person name="Goldberg J."/>
            <person name="Griggs A."/>
            <person name="Gujja S."/>
            <person name="Hansen M."/>
            <person name="Heiman D."/>
            <person name="Howarth C."/>
            <person name="Larimer J."/>
            <person name="Lui A."/>
            <person name="MacDonald P.J.P."/>
            <person name="McCowen C."/>
            <person name="Montmayeur A."/>
            <person name="Murphy C."/>
            <person name="Neiman D."/>
            <person name="Pearson M."/>
            <person name="Priest M."/>
            <person name="Roberts A."/>
            <person name="Saif S."/>
            <person name="Shea T."/>
            <person name="Sisk P."/>
            <person name="Stolte C."/>
            <person name="Sykes S."/>
            <person name="Wortman J."/>
            <person name="Nusbaum C."/>
            <person name="Birren B."/>
        </authorList>
    </citation>
    <scope>NUCLEOTIDE SEQUENCE [LARGE SCALE GENOMIC DNA]</scope>
    <source>
        <strain evidence="6 7">ATCC 38327</strain>
    </source>
</reference>
<dbReference type="eggNOG" id="KOG1248">
    <property type="taxonomic scope" value="Eukaryota"/>
</dbReference>
<feature type="region of interest" description="Disordered" evidence="3">
    <location>
        <begin position="1116"/>
        <end position="1172"/>
    </location>
</feature>
<keyword evidence="7" id="KW-1185">Reference proteome</keyword>
<keyword evidence="2" id="KW-0539">Nucleus</keyword>
<evidence type="ECO:0000259" key="4">
    <source>
        <dbReference type="Pfam" id="PF08161"/>
    </source>
</evidence>
<evidence type="ECO:0000313" key="6">
    <source>
        <dbReference type="EMBL" id="KNE58546.1"/>
    </source>
</evidence>
<feature type="compositionally biased region" description="Acidic residues" evidence="3">
    <location>
        <begin position="973"/>
        <end position="982"/>
    </location>
</feature>
<dbReference type="OrthoDB" id="2192888at2759"/>
<dbReference type="InterPro" id="IPR057860">
    <property type="entry name" value="HEAT_RRP12_N"/>
</dbReference>
<dbReference type="Pfam" id="PF25772">
    <property type="entry name" value="HEAT_RRP12_N"/>
    <property type="match status" value="1"/>
</dbReference>
<comment type="subcellular location">
    <subcellularLocation>
        <location evidence="1">Nucleus</location>
    </subcellularLocation>
</comment>
<dbReference type="Proteomes" id="UP000054350">
    <property type="component" value="Unassembled WGS sequence"/>
</dbReference>
<evidence type="ECO:0000256" key="3">
    <source>
        <dbReference type="SAM" id="MobiDB-lite"/>
    </source>
</evidence>
<dbReference type="VEuPathDB" id="FungiDB:AMAG_04112"/>